<dbReference type="InterPro" id="IPR008271">
    <property type="entry name" value="Ser/Thr_kinase_AS"/>
</dbReference>
<feature type="domain" description="Protein kinase" evidence="8">
    <location>
        <begin position="20"/>
        <end position="279"/>
    </location>
</feature>
<evidence type="ECO:0000259" key="8">
    <source>
        <dbReference type="PROSITE" id="PS50011"/>
    </source>
</evidence>
<dbReference type="Proteomes" id="UP000324800">
    <property type="component" value="Unassembled WGS sequence"/>
</dbReference>
<evidence type="ECO:0000256" key="4">
    <source>
        <dbReference type="ARBA" id="ARBA00022777"/>
    </source>
</evidence>
<keyword evidence="4 9" id="KW-0418">Kinase</keyword>
<dbReference type="FunFam" id="1.10.510.10:FF:000026">
    <property type="entry name" value="Calcium/calmodulin-dependent protein kinase type 1"/>
    <property type="match status" value="1"/>
</dbReference>
<name>A0A5J4X6X5_9EUKA</name>
<dbReference type="EMBL" id="SNRW01000153">
    <property type="protein sequence ID" value="KAA6403001.1"/>
    <property type="molecule type" value="Genomic_DNA"/>
</dbReference>
<sequence>MSKQLPKLIDGVPSNLTEVYQILEELGEGNFAKVRKAKCIATGQLVAIKFIDKIRVIKDPRQLGALFNEINIMKNLNHPHIVHLYEVYETDDHLCLIMELMTGGELFERIAALGSYSERDASLIMRSLFGSIKYLHQRGIAHRDLKPENVLYESKNSIAAVKISDFGMSKVMDEDVMFQTCCGSPHYVAPEVLENKGYGPEVDLWSLGVMMYVLLCGFPPFFDENNATLFRKIKKGQFAFISPFWNSISVSAKDLISRLLLVDPKQRLSAEQALKHPWFTETLSQIKLSSAVEKMNDHKGKHQFKSAGLAVLMSVKSKKSFQ</sequence>
<evidence type="ECO:0000256" key="3">
    <source>
        <dbReference type="ARBA" id="ARBA00022741"/>
    </source>
</evidence>
<dbReference type="Gene3D" id="1.10.510.10">
    <property type="entry name" value="Transferase(Phosphotransferase) domain 1"/>
    <property type="match status" value="1"/>
</dbReference>
<dbReference type="SUPFAM" id="SSF56112">
    <property type="entry name" value="Protein kinase-like (PK-like)"/>
    <property type="match status" value="1"/>
</dbReference>
<proteinExistence type="inferred from homology"/>
<dbReference type="CDD" id="cd05117">
    <property type="entry name" value="STKc_CAMK"/>
    <property type="match status" value="1"/>
</dbReference>
<dbReference type="GO" id="GO:0004674">
    <property type="term" value="F:protein serine/threonine kinase activity"/>
    <property type="evidence" value="ECO:0007669"/>
    <property type="project" value="UniProtKB-KW"/>
</dbReference>
<evidence type="ECO:0000256" key="1">
    <source>
        <dbReference type="ARBA" id="ARBA00022527"/>
    </source>
</evidence>
<comment type="caution">
    <text evidence="9">The sequence shown here is derived from an EMBL/GenBank/DDBJ whole genome shotgun (WGS) entry which is preliminary data.</text>
</comment>
<dbReference type="SMART" id="SM00220">
    <property type="entry name" value="S_TKc"/>
    <property type="match status" value="1"/>
</dbReference>
<feature type="binding site" evidence="6">
    <location>
        <position position="58"/>
    </location>
    <ligand>
        <name>ATP</name>
        <dbReference type="ChEBI" id="CHEBI:30616"/>
    </ligand>
</feature>
<dbReference type="PROSITE" id="PS00107">
    <property type="entry name" value="PROTEIN_KINASE_ATP"/>
    <property type="match status" value="1"/>
</dbReference>
<protein>
    <submittedName>
        <fullName evidence="9">Putative Calcium/calmodulin-dependent protein kinase type 1</fullName>
    </submittedName>
</protein>
<evidence type="ECO:0000313" key="9">
    <source>
        <dbReference type="EMBL" id="KAA6403001.1"/>
    </source>
</evidence>
<dbReference type="PANTHER" id="PTHR24347">
    <property type="entry name" value="SERINE/THREONINE-PROTEIN KINASE"/>
    <property type="match status" value="1"/>
</dbReference>
<organism evidence="9 10">
    <name type="scientific">Streblomastix strix</name>
    <dbReference type="NCBI Taxonomy" id="222440"/>
    <lineage>
        <taxon>Eukaryota</taxon>
        <taxon>Metamonada</taxon>
        <taxon>Preaxostyla</taxon>
        <taxon>Oxymonadida</taxon>
        <taxon>Streblomastigidae</taxon>
        <taxon>Streblomastix</taxon>
    </lineage>
</organism>
<evidence type="ECO:0000256" key="6">
    <source>
        <dbReference type="PROSITE-ProRule" id="PRU10141"/>
    </source>
</evidence>
<keyword evidence="5 6" id="KW-0067">ATP-binding</keyword>
<dbReference type="InterPro" id="IPR011009">
    <property type="entry name" value="Kinase-like_dom_sf"/>
</dbReference>
<dbReference type="AlphaFoldDB" id="A0A5J4X6X5"/>
<evidence type="ECO:0000256" key="5">
    <source>
        <dbReference type="ARBA" id="ARBA00022840"/>
    </source>
</evidence>
<dbReference type="Pfam" id="PF00069">
    <property type="entry name" value="Pkinase"/>
    <property type="match status" value="1"/>
</dbReference>
<keyword evidence="1 7" id="KW-0723">Serine/threonine-protein kinase</keyword>
<gene>
    <name evidence="9" type="ORF">EZS28_001478</name>
</gene>
<dbReference type="InterPro" id="IPR017441">
    <property type="entry name" value="Protein_kinase_ATP_BS"/>
</dbReference>
<dbReference type="FunFam" id="3.30.200.20:FF:000003">
    <property type="entry name" value="Non-specific serine/threonine protein kinase"/>
    <property type="match status" value="1"/>
</dbReference>
<evidence type="ECO:0000256" key="7">
    <source>
        <dbReference type="RuleBase" id="RU000304"/>
    </source>
</evidence>
<evidence type="ECO:0000313" key="10">
    <source>
        <dbReference type="Proteomes" id="UP000324800"/>
    </source>
</evidence>
<dbReference type="PROSITE" id="PS00108">
    <property type="entry name" value="PROTEIN_KINASE_ST"/>
    <property type="match status" value="1"/>
</dbReference>
<dbReference type="InterPro" id="IPR000719">
    <property type="entry name" value="Prot_kinase_dom"/>
</dbReference>
<dbReference type="GO" id="GO:0005524">
    <property type="term" value="F:ATP binding"/>
    <property type="evidence" value="ECO:0007669"/>
    <property type="project" value="UniProtKB-UniRule"/>
</dbReference>
<dbReference type="PROSITE" id="PS50011">
    <property type="entry name" value="PROTEIN_KINASE_DOM"/>
    <property type="match status" value="1"/>
</dbReference>
<keyword evidence="2" id="KW-0808">Transferase</keyword>
<dbReference type="OrthoDB" id="40902at2759"/>
<comment type="similarity">
    <text evidence="7">Belongs to the protein kinase superfamily.</text>
</comment>
<reference evidence="9 10" key="1">
    <citation type="submission" date="2019-03" db="EMBL/GenBank/DDBJ databases">
        <title>Single cell metagenomics reveals metabolic interactions within the superorganism composed of flagellate Streblomastix strix and complex community of Bacteroidetes bacteria on its surface.</title>
        <authorList>
            <person name="Treitli S.C."/>
            <person name="Kolisko M."/>
            <person name="Husnik F."/>
            <person name="Keeling P."/>
            <person name="Hampl V."/>
        </authorList>
    </citation>
    <scope>NUCLEOTIDE SEQUENCE [LARGE SCALE GENOMIC DNA]</scope>
    <source>
        <strain evidence="9">ST1C</strain>
    </source>
</reference>
<accession>A0A5J4X6X5</accession>
<evidence type="ECO:0000256" key="2">
    <source>
        <dbReference type="ARBA" id="ARBA00022679"/>
    </source>
</evidence>
<keyword evidence="3 6" id="KW-0547">Nucleotide-binding</keyword>